<keyword evidence="7 12" id="KW-0969">Cilium</keyword>
<evidence type="ECO:0000256" key="12">
    <source>
        <dbReference type="RuleBase" id="RU367099"/>
    </source>
</evidence>
<comment type="subcellular location">
    <subcellularLocation>
        <location evidence="1 12">Cytoplasm</location>
        <location evidence="1 12">Cytoskeleton</location>
        <location evidence="1 12">Cilium basal body</location>
    </subcellularLocation>
    <subcellularLocation>
        <location evidence="3 12">Cytoplasm</location>
        <location evidence="3 12">Cytoskeleton</location>
        <location evidence="3 12">Microtubule organizing center</location>
        <location evidence="3 12">Centrosome</location>
    </subcellularLocation>
    <subcellularLocation>
        <location evidence="12">Cytoplasm</location>
    </subcellularLocation>
    <subcellularLocation>
        <location evidence="2 12">Nucleus</location>
    </subcellularLocation>
    <subcellularLocation>
        <location evidence="12">Mitochondrion intermembrane space</location>
    </subcellularLocation>
</comment>
<dbReference type="InterPro" id="IPR042541">
    <property type="entry name" value="BART_sf"/>
</dbReference>
<name>A0AAW1DHF7_9HEMI</name>
<dbReference type="EMBL" id="JAPXFL010000002">
    <property type="protein sequence ID" value="KAK9509962.1"/>
    <property type="molecule type" value="Genomic_DNA"/>
</dbReference>
<dbReference type="GO" id="GO:0005813">
    <property type="term" value="C:centrosome"/>
    <property type="evidence" value="ECO:0007669"/>
    <property type="project" value="UniProtKB-SubCell"/>
</dbReference>
<evidence type="ECO:0000259" key="13">
    <source>
        <dbReference type="Pfam" id="PF11527"/>
    </source>
</evidence>
<dbReference type="PANTHER" id="PTHR15487:SF4">
    <property type="entry name" value="ADP-RIBOSYLATION FACTOR-LIKE PROTEIN 2-BINDING PROTEIN"/>
    <property type="match status" value="1"/>
</dbReference>
<dbReference type="InterPro" id="IPR038849">
    <property type="entry name" value="ARL2BP"/>
</dbReference>
<evidence type="ECO:0000256" key="2">
    <source>
        <dbReference type="ARBA" id="ARBA00004123"/>
    </source>
</evidence>
<evidence type="ECO:0000256" key="9">
    <source>
        <dbReference type="ARBA" id="ARBA00023212"/>
    </source>
</evidence>
<comment type="similarity">
    <text evidence="4 12">Belongs to the ARL2BP family.</text>
</comment>
<evidence type="ECO:0000256" key="11">
    <source>
        <dbReference type="ARBA" id="ARBA00023273"/>
    </source>
</evidence>
<dbReference type="GO" id="GO:0005929">
    <property type="term" value="C:cilium"/>
    <property type="evidence" value="ECO:0007669"/>
    <property type="project" value="UniProtKB-UniRule"/>
</dbReference>
<dbReference type="PANTHER" id="PTHR15487">
    <property type="entry name" value="ADP-RIBOSYLATION FACTOR-LIKE PROTEIN 2-BINDING PROTEIN"/>
    <property type="match status" value="1"/>
</dbReference>
<proteinExistence type="inferred from homology"/>
<keyword evidence="15" id="KW-1185">Reference proteome</keyword>
<dbReference type="GO" id="GO:0051457">
    <property type="term" value="P:maintenance of protein location in nucleus"/>
    <property type="evidence" value="ECO:0007669"/>
    <property type="project" value="TreeGrafter"/>
</dbReference>
<evidence type="ECO:0000256" key="6">
    <source>
        <dbReference type="ARBA" id="ARBA00022490"/>
    </source>
</evidence>
<accession>A0AAW1DHF7</accession>
<evidence type="ECO:0000256" key="1">
    <source>
        <dbReference type="ARBA" id="ARBA00004120"/>
    </source>
</evidence>
<sequence>MSYQNGYFKMKDINLEESFEDIDISCDTITSFDRTIGFIEDILVDDSFLEMQKHFLDKYCHEFNEAEENRLIYMEIFQLYVKMVEETLEAKLKEALPNFDMNKFYNELSDNRANLDGEVFDMLYTLSDFSAFKEMILEHKAQKEGRAIDASQDLWVTPVSFPERHFRQEN</sequence>
<keyword evidence="11 12" id="KW-0966">Cell projection</keyword>
<keyword evidence="8 12" id="KW-0496">Mitochondrion</keyword>
<dbReference type="Gene3D" id="1.20.1520.10">
    <property type="entry name" value="ADP-ribosylation factor-like 2-binding protein, domain"/>
    <property type="match status" value="1"/>
</dbReference>
<evidence type="ECO:0000256" key="3">
    <source>
        <dbReference type="ARBA" id="ARBA00004300"/>
    </source>
</evidence>
<protein>
    <recommendedName>
        <fullName evidence="5 12">ADP-ribosylation factor-like protein 2-binding protein</fullName>
        <shortName evidence="12">ARF-like 2-binding protein</shortName>
    </recommendedName>
</protein>
<comment type="function">
    <text evidence="12">Plays a role as an effector of the ADP-ribosylation factor-like protein 2, ARL2.</text>
</comment>
<evidence type="ECO:0000256" key="10">
    <source>
        <dbReference type="ARBA" id="ARBA00023242"/>
    </source>
</evidence>
<evidence type="ECO:0000256" key="7">
    <source>
        <dbReference type="ARBA" id="ARBA00023069"/>
    </source>
</evidence>
<evidence type="ECO:0000313" key="15">
    <source>
        <dbReference type="Proteomes" id="UP001461498"/>
    </source>
</evidence>
<reference evidence="14 15" key="1">
    <citation type="submission" date="2022-12" db="EMBL/GenBank/DDBJ databases">
        <title>Chromosome-level genome assembly of true bugs.</title>
        <authorList>
            <person name="Ma L."/>
            <person name="Li H."/>
        </authorList>
    </citation>
    <scope>NUCLEOTIDE SEQUENCE [LARGE SCALE GENOMIC DNA]</scope>
    <source>
        <strain evidence="14">Lab_2022b</strain>
    </source>
</reference>
<dbReference type="GO" id="GO:0005634">
    <property type="term" value="C:nucleus"/>
    <property type="evidence" value="ECO:0007669"/>
    <property type="project" value="UniProtKB-SubCell"/>
</dbReference>
<keyword evidence="6 12" id="KW-0963">Cytoplasm</keyword>
<feature type="domain" description="BART" evidence="13">
    <location>
        <begin position="32"/>
        <end position="145"/>
    </location>
</feature>
<keyword evidence="10 12" id="KW-0539">Nucleus</keyword>
<dbReference type="Proteomes" id="UP001461498">
    <property type="component" value="Unassembled WGS sequence"/>
</dbReference>
<comment type="caution">
    <text evidence="14">The sequence shown here is derived from an EMBL/GenBank/DDBJ whole genome shotgun (WGS) entry which is preliminary data.</text>
</comment>
<dbReference type="InterPro" id="IPR023379">
    <property type="entry name" value="BART_dom"/>
</dbReference>
<gene>
    <name evidence="14" type="ORF">O3M35_004843</name>
</gene>
<dbReference type="Pfam" id="PF11527">
    <property type="entry name" value="ARL2_Bind_BART"/>
    <property type="match status" value="1"/>
</dbReference>
<evidence type="ECO:0000256" key="5">
    <source>
        <dbReference type="ARBA" id="ARBA00014849"/>
    </source>
</evidence>
<organism evidence="14 15">
    <name type="scientific">Rhynocoris fuscipes</name>
    <dbReference type="NCBI Taxonomy" id="488301"/>
    <lineage>
        <taxon>Eukaryota</taxon>
        <taxon>Metazoa</taxon>
        <taxon>Ecdysozoa</taxon>
        <taxon>Arthropoda</taxon>
        <taxon>Hexapoda</taxon>
        <taxon>Insecta</taxon>
        <taxon>Pterygota</taxon>
        <taxon>Neoptera</taxon>
        <taxon>Paraneoptera</taxon>
        <taxon>Hemiptera</taxon>
        <taxon>Heteroptera</taxon>
        <taxon>Panheteroptera</taxon>
        <taxon>Cimicomorpha</taxon>
        <taxon>Reduviidae</taxon>
        <taxon>Harpactorinae</taxon>
        <taxon>Harpactorini</taxon>
        <taxon>Rhynocoris</taxon>
    </lineage>
</organism>
<dbReference type="AlphaFoldDB" id="A0AAW1DHF7"/>
<evidence type="ECO:0000256" key="8">
    <source>
        <dbReference type="ARBA" id="ARBA00023128"/>
    </source>
</evidence>
<evidence type="ECO:0000313" key="14">
    <source>
        <dbReference type="EMBL" id="KAK9509962.1"/>
    </source>
</evidence>
<evidence type="ECO:0000256" key="4">
    <source>
        <dbReference type="ARBA" id="ARBA00009880"/>
    </source>
</evidence>
<keyword evidence="9 12" id="KW-0206">Cytoskeleton</keyword>
<dbReference type="GO" id="GO:0005758">
    <property type="term" value="C:mitochondrial intermembrane space"/>
    <property type="evidence" value="ECO:0007669"/>
    <property type="project" value="UniProtKB-SubCell"/>
</dbReference>